<protein>
    <submittedName>
        <fullName evidence="4">Porin</fullName>
    </submittedName>
</protein>
<dbReference type="EMBL" id="JBBWWT010000001">
    <property type="protein sequence ID" value="MEL1263031.1"/>
    <property type="molecule type" value="Genomic_DNA"/>
</dbReference>
<keyword evidence="1" id="KW-0175">Coiled coil</keyword>
<reference evidence="4 5" key="1">
    <citation type="submission" date="2024-04" db="EMBL/GenBank/DDBJ databases">
        <title>Draft genome sequence of Pseudoxanthomonas putridarboris WD12.</title>
        <authorList>
            <person name="Oh J."/>
        </authorList>
    </citation>
    <scope>NUCLEOTIDE SEQUENCE [LARGE SCALE GENOMIC DNA]</scope>
    <source>
        <strain evidence="4 5">WD12</strain>
    </source>
</reference>
<feature type="chain" id="PRO_5047339148" evidence="3">
    <location>
        <begin position="30"/>
        <end position="448"/>
    </location>
</feature>
<comment type="caution">
    <text evidence="4">The sequence shown here is derived from an EMBL/GenBank/DDBJ whole genome shotgun (WGS) entry which is preliminary data.</text>
</comment>
<dbReference type="SUPFAM" id="SSF56954">
    <property type="entry name" value="Outer membrane efflux proteins (OEP)"/>
    <property type="match status" value="1"/>
</dbReference>
<feature type="region of interest" description="Disordered" evidence="2">
    <location>
        <begin position="75"/>
        <end position="141"/>
    </location>
</feature>
<evidence type="ECO:0000256" key="2">
    <source>
        <dbReference type="SAM" id="MobiDB-lite"/>
    </source>
</evidence>
<organism evidence="4 5">
    <name type="scientific">Pseudoxanthomonas putridarboris</name>
    <dbReference type="NCBI Taxonomy" id="752605"/>
    <lineage>
        <taxon>Bacteria</taxon>
        <taxon>Pseudomonadati</taxon>
        <taxon>Pseudomonadota</taxon>
        <taxon>Gammaproteobacteria</taxon>
        <taxon>Lysobacterales</taxon>
        <taxon>Lysobacteraceae</taxon>
        <taxon>Pseudoxanthomonas</taxon>
    </lineage>
</organism>
<feature type="signal peptide" evidence="3">
    <location>
        <begin position="1"/>
        <end position="29"/>
    </location>
</feature>
<proteinExistence type="predicted"/>
<evidence type="ECO:0000313" key="5">
    <source>
        <dbReference type="Proteomes" id="UP001459204"/>
    </source>
</evidence>
<dbReference type="InterPro" id="IPR032638">
    <property type="entry name" value="Porin_5"/>
</dbReference>
<accession>A0ABU9IWL8</accession>
<feature type="compositionally biased region" description="Basic and acidic residues" evidence="2">
    <location>
        <begin position="110"/>
        <end position="122"/>
    </location>
</feature>
<evidence type="ECO:0000313" key="4">
    <source>
        <dbReference type="EMBL" id="MEL1263031.1"/>
    </source>
</evidence>
<gene>
    <name evidence="4" type="ORF">AAD027_01405</name>
</gene>
<dbReference type="Proteomes" id="UP001459204">
    <property type="component" value="Unassembled WGS sequence"/>
</dbReference>
<keyword evidence="3" id="KW-0732">Signal</keyword>
<keyword evidence="5" id="KW-1185">Reference proteome</keyword>
<evidence type="ECO:0000256" key="3">
    <source>
        <dbReference type="SAM" id="SignalP"/>
    </source>
</evidence>
<dbReference type="SUPFAM" id="SSF56935">
    <property type="entry name" value="Porins"/>
    <property type="match status" value="1"/>
</dbReference>
<name>A0ABU9IWL8_9GAMM</name>
<sequence>MQPTAPRIRIRHSLLCLALAGAGIAPAFAQDAGDRAEILRQIAQLRDQQARIAQMQRDNEEALRALEARLGLAPAQTPAPATPVPATPHAATTAAPTASAPLAASSATEPRLKISGDFRVRGQFDNSDDDGRNRSSSQVRGRLGATFAVNDRVTVGARLATGDSNDPNSTDVQLSNWVDDLEVSLDQAYLQLAFGQLKVFGGKMPQPFTRTELVWDGDVNPQGVAATWRHALGSGGAVRANALFFVVDEQAGGPDSTMIGAQLGYDTPALGPWRFDASAAYYDYTLDSMAGADAGDWRSNLLNPDGTYVSDFRLADLIVGATYTGLGERWPLRIVGDYVKNTAARTEGDTGYSIDLTLGRVSQVGDWRLSYGHAVAEVDAVLAAFSHDNIGIGTNYRMHSLGIDYMPWHRTTLSAILYRYRPDAAAYAGSNDPDDWLNRFRVSLMVAF</sequence>
<dbReference type="RefSeq" id="WP_341724230.1">
    <property type="nucleotide sequence ID" value="NZ_JBBWWT010000001.1"/>
</dbReference>
<feature type="coiled-coil region" evidence="1">
    <location>
        <begin position="38"/>
        <end position="65"/>
    </location>
</feature>
<dbReference type="Pfam" id="PF16930">
    <property type="entry name" value="Porin_5"/>
    <property type="match status" value="1"/>
</dbReference>
<feature type="compositionally biased region" description="Low complexity" evidence="2">
    <location>
        <begin position="87"/>
        <end position="109"/>
    </location>
</feature>
<evidence type="ECO:0000256" key="1">
    <source>
        <dbReference type="SAM" id="Coils"/>
    </source>
</evidence>